<dbReference type="AlphaFoldDB" id="A0A5A7SXT6"/>
<sequence>MAYQGLVHGWPPRGNKRSSNEQQNLGHTNVREITSTSQPTGPTASQISSSTLSTIAQSGISQSLGLISVDGKNPWILDSGATDHLTGLDFEDDDWHYLA</sequence>
<name>A0A5A7SXT6_CUCMM</name>
<dbReference type="Proteomes" id="UP000321393">
    <property type="component" value="Unassembled WGS sequence"/>
</dbReference>
<evidence type="ECO:0000313" key="5">
    <source>
        <dbReference type="Proteomes" id="UP000321947"/>
    </source>
</evidence>
<evidence type="ECO:0000313" key="2">
    <source>
        <dbReference type="EMBL" id="KAA0035860.1"/>
    </source>
</evidence>
<evidence type="ECO:0000313" key="3">
    <source>
        <dbReference type="EMBL" id="TYK30308.1"/>
    </source>
</evidence>
<dbReference type="EMBL" id="SSTD01000679">
    <property type="protein sequence ID" value="TYK30308.1"/>
    <property type="molecule type" value="Genomic_DNA"/>
</dbReference>
<evidence type="ECO:0000313" key="4">
    <source>
        <dbReference type="Proteomes" id="UP000321393"/>
    </source>
</evidence>
<accession>A0A5A7SXT6</accession>
<feature type="compositionally biased region" description="Polar residues" evidence="1">
    <location>
        <begin position="20"/>
        <end position="49"/>
    </location>
</feature>
<evidence type="ECO:0000256" key="1">
    <source>
        <dbReference type="SAM" id="MobiDB-lite"/>
    </source>
</evidence>
<dbReference type="OrthoDB" id="1436592at2759"/>
<dbReference type="Proteomes" id="UP000321947">
    <property type="component" value="Unassembled WGS sequence"/>
</dbReference>
<feature type="region of interest" description="Disordered" evidence="1">
    <location>
        <begin position="1"/>
        <end position="49"/>
    </location>
</feature>
<gene>
    <name evidence="3" type="ORF">E5676_scaffold344G00750</name>
    <name evidence="2" type="ORF">E6C27_scaffold56G00240</name>
</gene>
<organism evidence="2 4">
    <name type="scientific">Cucumis melo var. makuwa</name>
    <name type="common">Oriental melon</name>
    <dbReference type="NCBI Taxonomy" id="1194695"/>
    <lineage>
        <taxon>Eukaryota</taxon>
        <taxon>Viridiplantae</taxon>
        <taxon>Streptophyta</taxon>
        <taxon>Embryophyta</taxon>
        <taxon>Tracheophyta</taxon>
        <taxon>Spermatophyta</taxon>
        <taxon>Magnoliopsida</taxon>
        <taxon>eudicotyledons</taxon>
        <taxon>Gunneridae</taxon>
        <taxon>Pentapetalae</taxon>
        <taxon>rosids</taxon>
        <taxon>fabids</taxon>
        <taxon>Cucurbitales</taxon>
        <taxon>Cucurbitaceae</taxon>
        <taxon>Benincaseae</taxon>
        <taxon>Cucumis</taxon>
    </lineage>
</organism>
<comment type="caution">
    <text evidence="2">The sequence shown here is derived from an EMBL/GenBank/DDBJ whole genome shotgun (WGS) entry which is preliminary data.</text>
</comment>
<reference evidence="4 5" key="1">
    <citation type="submission" date="2019-08" db="EMBL/GenBank/DDBJ databases">
        <title>Draft genome sequences of two oriental melons (Cucumis melo L. var makuwa).</title>
        <authorList>
            <person name="Kwon S.-Y."/>
        </authorList>
    </citation>
    <scope>NUCLEOTIDE SEQUENCE [LARGE SCALE GENOMIC DNA]</scope>
    <source>
        <strain evidence="5">cv. Chang Bougi</strain>
        <strain evidence="4">cv. SW 3</strain>
        <tissue evidence="2">Leaf</tissue>
    </source>
</reference>
<protein>
    <submittedName>
        <fullName evidence="2">Transport protein sec23</fullName>
    </submittedName>
</protein>
<dbReference type="EMBL" id="SSTE01019881">
    <property type="protein sequence ID" value="KAA0035860.1"/>
    <property type="molecule type" value="Genomic_DNA"/>
</dbReference>
<proteinExistence type="predicted"/>